<proteinExistence type="predicted"/>
<keyword evidence="2" id="KW-1185">Reference proteome</keyword>
<reference evidence="1" key="1">
    <citation type="submission" date="2022-12" db="EMBL/GenBank/DDBJ databases">
        <title>Genome Sequence of Lasiodiplodia mahajangana.</title>
        <authorList>
            <person name="Buettner E."/>
        </authorList>
    </citation>
    <scope>NUCLEOTIDE SEQUENCE</scope>
    <source>
        <strain evidence="1">VT137</strain>
    </source>
</reference>
<accession>A0ACC2JBF8</accession>
<dbReference type="EMBL" id="JAPUUL010002832">
    <property type="protein sequence ID" value="KAJ8124703.1"/>
    <property type="molecule type" value="Genomic_DNA"/>
</dbReference>
<evidence type="ECO:0000313" key="1">
    <source>
        <dbReference type="EMBL" id="KAJ8124703.1"/>
    </source>
</evidence>
<protein>
    <submittedName>
        <fullName evidence="1">Uncharacterized protein</fullName>
    </submittedName>
</protein>
<dbReference type="Proteomes" id="UP001153332">
    <property type="component" value="Unassembled WGS sequence"/>
</dbReference>
<gene>
    <name evidence="1" type="ORF">O1611_g8936</name>
</gene>
<organism evidence="1 2">
    <name type="scientific">Lasiodiplodia mahajangana</name>
    <dbReference type="NCBI Taxonomy" id="1108764"/>
    <lineage>
        <taxon>Eukaryota</taxon>
        <taxon>Fungi</taxon>
        <taxon>Dikarya</taxon>
        <taxon>Ascomycota</taxon>
        <taxon>Pezizomycotina</taxon>
        <taxon>Dothideomycetes</taxon>
        <taxon>Dothideomycetes incertae sedis</taxon>
        <taxon>Botryosphaeriales</taxon>
        <taxon>Botryosphaeriaceae</taxon>
        <taxon>Lasiodiplodia</taxon>
    </lineage>
</organism>
<comment type="caution">
    <text evidence="1">The sequence shown here is derived from an EMBL/GenBank/DDBJ whole genome shotgun (WGS) entry which is preliminary data.</text>
</comment>
<evidence type="ECO:0000313" key="2">
    <source>
        <dbReference type="Proteomes" id="UP001153332"/>
    </source>
</evidence>
<name>A0ACC2JBF8_9PEZI</name>
<sequence length="297" mass="33357">MDPISIIQIVGSVVSLGDTVFKCIAGLRSLKNKYYDAPLVISTIVGQLHLVQSALDELAIWNKPEHQCDPRYQQLAWQIGNALDCFGPFITALERRLGDLELTNGTNMTTTERLAFLWSEKEMSEFSVLLDRQVNALNLLLQALQWYQIIFDAPETINMGINLIVVKRLHNENVFCYHPKTTPTSSPPAPPRPSTPNHPLTDLTANAQQPRKPPLDPSEFTDWLFATPVEPPSTDSELDQYLRLDLSHFKQVEDPIKCHGSRLREDFQPLQANPDVTEVIDDGSDVGEGTVLEELDT</sequence>